<evidence type="ECO:0000256" key="7">
    <source>
        <dbReference type="ARBA" id="ARBA00023237"/>
    </source>
</evidence>
<dbReference type="SUPFAM" id="SSF56935">
    <property type="entry name" value="Porins"/>
    <property type="match status" value="1"/>
</dbReference>
<reference evidence="9 10" key="1">
    <citation type="submission" date="2023-03" db="EMBL/GenBank/DDBJ databases">
        <title>Draft genome sequence of Thalassotalea eurytherma JCM 18482T.</title>
        <authorList>
            <person name="Sawabe T."/>
        </authorList>
    </citation>
    <scope>NUCLEOTIDE SEQUENCE [LARGE SCALE GENOMIC DNA]</scope>
    <source>
        <strain evidence="9 10">JCM 18482</strain>
    </source>
</reference>
<evidence type="ECO:0000313" key="9">
    <source>
        <dbReference type="EMBL" id="GLX82566.1"/>
    </source>
</evidence>
<accession>A0ABQ6H7Z5</accession>
<comment type="subcellular location">
    <subcellularLocation>
        <location evidence="1">Cell outer membrane</location>
        <topology evidence="1">Multi-pass membrane protein</topology>
    </subcellularLocation>
</comment>
<evidence type="ECO:0000256" key="2">
    <source>
        <dbReference type="ARBA" id="ARBA00008163"/>
    </source>
</evidence>
<comment type="similarity">
    <text evidence="2">Belongs to the OmpP1/FadL family.</text>
</comment>
<organism evidence="9 10">
    <name type="scientific">Thalassotalea eurytherma</name>
    <dbReference type="NCBI Taxonomy" id="1144278"/>
    <lineage>
        <taxon>Bacteria</taxon>
        <taxon>Pseudomonadati</taxon>
        <taxon>Pseudomonadota</taxon>
        <taxon>Gammaproteobacteria</taxon>
        <taxon>Alteromonadales</taxon>
        <taxon>Colwelliaceae</taxon>
        <taxon>Thalassotalea</taxon>
    </lineage>
</organism>
<evidence type="ECO:0000256" key="1">
    <source>
        <dbReference type="ARBA" id="ARBA00004571"/>
    </source>
</evidence>
<keyword evidence="7" id="KW-0998">Cell outer membrane</keyword>
<gene>
    <name evidence="9" type="ORF">theurythT_20180</name>
</gene>
<comment type="caution">
    <text evidence="9">The sequence shown here is derived from an EMBL/GenBank/DDBJ whole genome shotgun (WGS) entry which is preliminary data.</text>
</comment>
<dbReference type="EMBL" id="BSSU01000009">
    <property type="protein sequence ID" value="GLX82566.1"/>
    <property type="molecule type" value="Genomic_DNA"/>
</dbReference>
<keyword evidence="5 8" id="KW-0732">Signal</keyword>
<evidence type="ECO:0000313" key="10">
    <source>
        <dbReference type="Proteomes" id="UP001157133"/>
    </source>
</evidence>
<dbReference type="PANTHER" id="PTHR35093">
    <property type="entry name" value="OUTER MEMBRANE PROTEIN NMB0088-RELATED"/>
    <property type="match status" value="1"/>
</dbReference>
<dbReference type="RefSeq" id="WP_284207933.1">
    <property type="nucleotide sequence ID" value="NZ_BSSU01000009.1"/>
</dbReference>
<protein>
    <submittedName>
        <fullName evidence="9">Long-chain fatty acid outer membrane transporter</fullName>
    </submittedName>
</protein>
<evidence type="ECO:0000256" key="5">
    <source>
        <dbReference type="ARBA" id="ARBA00022729"/>
    </source>
</evidence>
<dbReference type="InterPro" id="IPR005017">
    <property type="entry name" value="OMPP1/FadL/TodX"/>
</dbReference>
<evidence type="ECO:0000256" key="6">
    <source>
        <dbReference type="ARBA" id="ARBA00023136"/>
    </source>
</evidence>
<feature type="chain" id="PRO_5047402379" evidence="8">
    <location>
        <begin position="22"/>
        <end position="446"/>
    </location>
</feature>
<dbReference type="Pfam" id="PF03349">
    <property type="entry name" value="Toluene_X"/>
    <property type="match status" value="1"/>
</dbReference>
<proteinExistence type="inferred from homology"/>
<name>A0ABQ6H7Z5_9GAMM</name>
<keyword evidence="6" id="KW-0472">Membrane</keyword>
<sequence>MKLQKTLLASAIVIASLNAHSAAFQLNETSASGLGRAFAGEAAIADNASVVSRNPALMAQFTEKQLSVVATYVDPGVDVEGVSAPTLVGEDFDVSQMDANGVVPPALIPAMYYVNPVNEQFAWGVGFNSNFGLASVYDEDYVAGSIGGTTDLLTMNANLSGSYKINDKFAIGLGVNVIYGQAELSRQAGATLENGISHPNPLVGELVPPVPRDTEIIRMEGDDIAFGWNIGATYQINENHRLGFNYRSSSEVDFEGDYTSISGATEPGHLAIDLPEIFEFSGYHQISKKTAFHYSAMYTGWSSFETLEAYVYSDESSPVFAKEESFNNTMRYAVGVTHEYSPELTLRAGIAYDESASTTHPSISIPDSDRKWLTAGGTYQLKENSSIDFAIAYVDGDEVHLSEQDALLETVVGGAPALEPLLGDTSWSYTSEGNALLLSVQYNVAF</sequence>
<evidence type="ECO:0000256" key="3">
    <source>
        <dbReference type="ARBA" id="ARBA00022452"/>
    </source>
</evidence>
<dbReference type="Proteomes" id="UP001157133">
    <property type="component" value="Unassembled WGS sequence"/>
</dbReference>
<keyword evidence="10" id="KW-1185">Reference proteome</keyword>
<feature type="signal peptide" evidence="8">
    <location>
        <begin position="1"/>
        <end position="21"/>
    </location>
</feature>
<keyword evidence="3" id="KW-1134">Transmembrane beta strand</keyword>
<evidence type="ECO:0000256" key="8">
    <source>
        <dbReference type="SAM" id="SignalP"/>
    </source>
</evidence>
<dbReference type="PANTHER" id="PTHR35093:SF8">
    <property type="entry name" value="OUTER MEMBRANE PROTEIN NMB0088-RELATED"/>
    <property type="match status" value="1"/>
</dbReference>
<evidence type="ECO:0000256" key="4">
    <source>
        <dbReference type="ARBA" id="ARBA00022692"/>
    </source>
</evidence>
<keyword evidence="4" id="KW-0812">Transmembrane</keyword>
<dbReference type="Gene3D" id="2.40.160.60">
    <property type="entry name" value="Outer membrane protein transport protein (OMPP1/FadL/TodX)"/>
    <property type="match status" value="1"/>
</dbReference>